<feature type="transmembrane region" description="Helical" evidence="1">
    <location>
        <begin position="12"/>
        <end position="29"/>
    </location>
</feature>
<evidence type="ECO:0000313" key="3">
    <source>
        <dbReference type="EMBL" id="SJZ45920.1"/>
    </source>
</evidence>
<feature type="domain" description="Inner membrane protein YgaP-like transmembrane" evidence="2">
    <location>
        <begin position="1"/>
        <end position="64"/>
    </location>
</feature>
<protein>
    <recommendedName>
        <fullName evidence="2">Inner membrane protein YgaP-like transmembrane domain-containing protein</fullName>
    </recommendedName>
</protein>
<evidence type="ECO:0000313" key="4">
    <source>
        <dbReference type="Proteomes" id="UP000190888"/>
    </source>
</evidence>
<dbReference type="Proteomes" id="UP000190888">
    <property type="component" value="Unassembled WGS sequence"/>
</dbReference>
<keyword evidence="1" id="KW-0472">Membrane</keyword>
<name>A0A1T4KU81_9BACT</name>
<dbReference type="STRING" id="413434.SAMN04488132_102115"/>
<proteinExistence type="predicted"/>
<feature type="transmembrane region" description="Helical" evidence="1">
    <location>
        <begin position="35"/>
        <end position="59"/>
    </location>
</feature>
<evidence type="ECO:0000256" key="1">
    <source>
        <dbReference type="SAM" id="Phobius"/>
    </source>
</evidence>
<dbReference type="InterPro" id="IPR021309">
    <property type="entry name" value="YgaP-like_TM"/>
</dbReference>
<dbReference type="EMBL" id="FUWH01000002">
    <property type="protein sequence ID" value="SJZ45920.1"/>
    <property type="molecule type" value="Genomic_DNA"/>
</dbReference>
<keyword evidence="4" id="KW-1185">Reference proteome</keyword>
<dbReference type="AlphaFoldDB" id="A0A1T4KU81"/>
<dbReference type="OrthoDB" id="9804804at2"/>
<accession>A0A1T4KU81</accession>
<dbReference type="Pfam" id="PF11127">
    <property type="entry name" value="YgaP-like_TM"/>
    <property type="match status" value="1"/>
</dbReference>
<dbReference type="RefSeq" id="WP_078830093.1">
    <property type="nucleotide sequence ID" value="NZ_FUWH01000002.1"/>
</dbReference>
<organism evidence="3 4">
    <name type="scientific">Sediminibacterium ginsengisoli</name>
    <dbReference type="NCBI Taxonomy" id="413434"/>
    <lineage>
        <taxon>Bacteria</taxon>
        <taxon>Pseudomonadati</taxon>
        <taxon>Bacteroidota</taxon>
        <taxon>Chitinophagia</taxon>
        <taxon>Chitinophagales</taxon>
        <taxon>Chitinophagaceae</taxon>
        <taxon>Sediminibacterium</taxon>
    </lineage>
</organism>
<keyword evidence="1" id="KW-1133">Transmembrane helix</keyword>
<sequence>MKKNIGAADKIIRILIAVAIGVSYLTGLISGNLAVVFIVLAVILLVTSFINFCPAYFVLGINTKK</sequence>
<evidence type="ECO:0000259" key="2">
    <source>
        <dbReference type="Pfam" id="PF11127"/>
    </source>
</evidence>
<keyword evidence="1" id="KW-0812">Transmembrane</keyword>
<gene>
    <name evidence="3" type="ORF">SAMN04488132_102115</name>
</gene>
<reference evidence="3 4" key="1">
    <citation type="submission" date="2017-02" db="EMBL/GenBank/DDBJ databases">
        <authorList>
            <person name="Peterson S.W."/>
        </authorList>
    </citation>
    <scope>NUCLEOTIDE SEQUENCE [LARGE SCALE GENOMIC DNA]</scope>
    <source>
        <strain evidence="3 4">DSM 22335</strain>
    </source>
</reference>